<dbReference type="Proteomes" id="UP000198703">
    <property type="component" value="Unassembled WGS sequence"/>
</dbReference>
<organism evidence="3 4">
    <name type="scientific">Rubrimonas cliftonensis</name>
    <dbReference type="NCBI Taxonomy" id="89524"/>
    <lineage>
        <taxon>Bacteria</taxon>
        <taxon>Pseudomonadati</taxon>
        <taxon>Pseudomonadota</taxon>
        <taxon>Alphaproteobacteria</taxon>
        <taxon>Rhodobacterales</taxon>
        <taxon>Paracoccaceae</taxon>
        <taxon>Rubrimonas</taxon>
    </lineage>
</organism>
<protein>
    <submittedName>
        <fullName evidence="3">Cell Wall Hydrolase</fullName>
    </submittedName>
</protein>
<evidence type="ECO:0000313" key="3">
    <source>
        <dbReference type="EMBL" id="SDZ88269.1"/>
    </source>
</evidence>
<dbReference type="EMBL" id="FNQM01000002">
    <property type="protein sequence ID" value="SDZ88269.1"/>
    <property type="molecule type" value="Genomic_DNA"/>
</dbReference>
<dbReference type="GO" id="GO:0016787">
    <property type="term" value="F:hydrolase activity"/>
    <property type="evidence" value="ECO:0007669"/>
    <property type="project" value="UniProtKB-KW"/>
</dbReference>
<name>A0A1H3WMC6_9RHOB</name>
<dbReference type="Gene3D" id="1.10.10.2520">
    <property type="entry name" value="Cell wall hydrolase SleB, domain 1"/>
    <property type="match status" value="1"/>
</dbReference>
<dbReference type="STRING" id="89524.SAMN05444370_10227"/>
<evidence type="ECO:0000256" key="1">
    <source>
        <dbReference type="SAM" id="SignalP"/>
    </source>
</evidence>
<evidence type="ECO:0000259" key="2">
    <source>
        <dbReference type="Pfam" id="PF07486"/>
    </source>
</evidence>
<reference evidence="3 4" key="1">
    <citation type="submission" date="2016-10" db="EMBL/GenBank/DDBJ databases">
        <authorList>
            <person name="de Groot N.N."/>
        </authorList>
    </citation>
    <scope>NUCLEOTIDE SEQUENCE [LARGE SCALE GENOMIC DNA]</scope>
    <source>
        <strain evidence="3 4">DSM 15345</strain>
    </source>
</reference>
<dbReference type="AlphaFoldDB" id="A0A1H3WMC6"/>
<gene>
    <name evidence="3" type="ORF">SAMN05444370_10227</name>
</gene>
<feature type="chain" id="PRO_5011433579" evidence="1">
    <location>
        <begin position="28"/>
        <end position="290"/>
    </location>
</feature>
<proteinExistence type="predicted"/>
<keyword evidence="4" id="KW-1185">Reference proteome</keyword>
<dbReference type="RefSeq" id="WP_245730901.1">
    <property type="nucleotide sequence ID" value="NZ_FNQM01000002.1"/>
</dbReference>
<feature type="signal peptide" evidence="1">
    <location>
        <begin position="1"/>
        <end position="27"/>
    </location>
</feature>
<sequence length="290" mass="30893">MPIKRAHIAARIVCAGTLVLFAGAASATGEVDAELTEEAAAAAALSHDALSPDALSEAADHIRNVLSVERVALEQLDAAASRLEGAAPLSAPDPAPALAALSTDALNLAAFNDADARARTLARDAADDAMAELLLGDVAGAIDLDNVKRVDAGAGGEEWRCLSQAIYFEARGQTLEGQVAVAEVVLNRVDSPSYPDTICRVVRQGEKRLHSCQFSFMCDGRPEIVREPAAWRLAGKIANLMLSGRPRVVVGAATHFHTTAVKPDWARRLVRIKRVDDHIFYRYPTRVASN</sequence>
<feature type="domain" description="Cell wall hydrolase SleB" evidence="2">
    <location>
        <begin position="172"/>
        <end position="281"/>
    </location>
</feature>
<accession>A0A1H3WMC6</accession>
<dbReference type="InterPro" id="IPR042047">
    <property type="entry name" value="SleB_dom1"/>
</dbReference>
<evidence type="ECO:0000313" key="4">
    <source>
        <dbReference type="Proteomes" id="UP000198703"/>
    </source>
</evidence>
<dbReference type="InterPro" id="IPR011105">
    <property type="entry name" value="Cell_wall_hydrolase_SleB"/>
</dbReference>
<keyword evidence="1" id="KW-0732">Signal</keyword>
<dbReference type="Pfam" id="PF07486">
    <property type="entry name" value="Hydrolase_2"/>
    <property type="match status" value="1"/>
</dbReference>
<keyword evidence="3" id="KW-0378">Hydrolase</keyword>